<gene>
    <name evidence="1" type="ORF">F0L74_11690</name>
</gene>
<accession>A0A5B2VX47</accession>
<evidence type="ECO:0000313" key="1">
    <source>
        <dbReference type="EMBL" id="KAA2243170.1"/>
    </source>
</evidence>
<dbReference type="AlphaFoldDB" id="A0A5B2VX47"/>
<reference evidence="1 2" key="1">
    <citation type="submission" date="2019-09" db="EMBL/GenBank/DDBJ databases">
        <title>Chitinophaga ginsengihumi sp. nov., isolated from soil of ginseng rhizosphere.</title>
        <authorList>
            <person name="Lee J."/>
        </authorList>
    </citation>
    <scope>NUCLEOTIDE SEQUENCE [LARGE SCALE GENOMIC DNA]</scope>
    <source>
        <strain evidence="1 2">BN140078</strain>
    </source>
</reference>
<dbReference type="EMBL" id="VUOC01000002">
    <property type="protein sequence ID" value="KAA2243170.1"/>
    <property type="molecule type" value="Genomic_DNA"/>
</dbReference>
<organism evidence="1 2">
    <name type="scientific">Chitinophaga agrisoli</name>
    <dbReference type="NCBI Taxonomy" id="2607653"/>
    <lineage>
        <taxon>Bacteria</taxon>
        <taxon>Pseudomonadati</taxon>
        <taxon>Bacteroidota</taxon>
        <taxon>Chitinophagia</taxon>
        <taxon>Chitinophagales</taxon>
        <taxon>Chitinophagaceae</taxon>
        <taxon>Chitinophaga</taxon>
    </lineage>
</organism>
<sequence length="161" mass="18587">MKFFRSLFSKPAAPPQPEAATSASFAREVLKAIVLLGESEHLSTDEEILRLFRDNGISETDAPEILLFLPIAFVRRWMPDYNWRDDYIETIHGTQIERKYSETKNYQLIWAVTQSYFQAAPRENVIKRVCARSAELHAINHLLSHGELLEDIELAPMTIIR</sequence>
<dbReference type="RefSeq" id="WP_149838045.1">
    <property type="nucleotide sequence ID" value="NZ_VUOC01000002.1"/>
</dbReference>
<comment type="caution">
    <text evidence="1">The sequence shown here is derived from an EMBL/GenBank/DDBJ whole genome shotgun (WGS) entry which is preliminary data.</text>
</comment>
<dbReference type="Proteomes" id="UP000324611">
    <property type="component" value="Unassembled WGS sequence"/>
</dbReference>
<evidence type="ECO:0000313" key="2">
    <source>
        <dbReference type="Proteomes" id="UP000324611"/>
    </source>
</evidence>
<reference evidence="1 2" key="2">
    <citation type="submission" date="2019-09" db="EMBL/GenBank/DDBJ databases">
        <authorList>
            <person name="Jin C."/>
        </authorList>
    </citation>
    <scope>NUCLEOTIDE SEQUENCE [LARGE SCALE GENOMIC DNA]</scope>
    <source>
        <strain evidence="1 2">BN140078</strain>
    </source>
</reference>
<keyword evidence="2" id="KW-1185">Reference proteome</keyword>
<proteinExistence type="predicted"/>
<protein>
    <submittedName>
        <fullName evidence="1">Uncharacterized protein</fullName>
    </submittedName>
</protein>
<name>A0A5B2VX47_9BACT</name>